<sequence length="377" mass="41162">MAMAAGRGHRSRRKCGPPLPRSIGALEWRHLREGRGRAGRKSEFWGPEACAGVMPGGGVPAAAWDMETLKAAVLHASAGTGKVEEAIKGCTFRPREQAFTTLIDLCGRMRDWKKAKEVFDAMKGMRSVRPNTYTYSALISACSSSGEWSQALGVFEEMKRAAKSDPSCKPNQVTFGALITACERGGMFDAALRLYEEMQACGISPDHATFTSVLGACEGSRQWQRAEGILDQMHSRGFTGPPSLYTELIANCAGWEKALELFLTMQAAGCDVDAHTCRALMASLEAGGMWAMAMDLLGSMQEADIPIDLETYNIALKALAKVGRCDEMLEVLGRIREATLEPDETTREWVEFACRVRRDSGRARQLRAQVGKLQPVA</sequence>
<dbReference type="InterPro" id="IPR002885">
    <property type="entry name" value="PPR_rpt"/>
</dbReference>
<dbReference type="PANTHER" id="PTHR47447">
    <property type="entry name" value="OS03G0856100 PROTEIN"/>
    <property type="match status" value="1"/>
</dbReference>
<keyword evidence="2" id="KW-0677">Repeat</keyword>
<feature type="repeat" description="PPR" evidence="3">
    <location>
        <begin position="131"/>
        <end position="161"/>
    </location>
</feature>
<dbReference type="Proteomes" id="UP000708148">
    <property type="component" value="Unassembled WGS sequence"/>
</dbReference>
<dbReference type="Gene3D" id="1.25.40.10">
    <property type="entry name" value="Tetratricopeptide repeat domain"/>
    <property type="match status" value="2"/>
</dbReference>
<dbReference type="PANTHER" id="PTHR47447:SF17">
    <property type="entry name" value="OS12G0638900 PROTEIN"/>
    <property type="match status" value="1"/>
</dbReference>
<feature type="repeat" description="PPR" evidence="3">
    <location>
        <begin position="308"/>
        <end position="342"/>
    </location>
</feature>
<evidence type="ECO:0000256" key="2">
    <source>
        <dbReference type="ARBA" id="ARBA00022737"/>
    </source>
</evidence>
<dbReference type="PROSITE" id="PS51375">
    <property type="entry name" value="PPR"/>
    <property type="match status" value="4"/>
</dbReference>
<proteinExistence type="inferred from homology"/>
<dbReference type="NCBIfam" id="TIGR00756">
    <property type="entry name" value="PPR"/>
    <property type="match status" value="4"/>
</dbReference>
<gene>
    <name evidence="6" type="ORF">OSTQU699_LOCUS3343</name>
</gene>
<accession>A0A8S1J372</accession>
<organism evidence="6 7">
    <name type="scientific">Ostreobium quekettii</name>
    <dbReference type="NCBI Taxonomy" id="121088"/>
    <lineage>
        <taxon>Eukaryota</taxon>
        <taxon>Viridiplantae</taxon>
        <taxon>Chlorophyta</taxon>
        <taxon>core chlorophytes</taxon>
        <taxon>Ulvophyceae</taxon>
        <taxon>TCBD clade</taxon>
        <taxon>Bryopsidales</taxon>
        <taxon>Ostreobineae</taxon>
        <taxon>Ostreobiaceae</taxon>
        <taxon>Ostreobium</taxon>
    </lineage>
</organism>
<feature type="repeat" description="PPR" evidence="3">
    <location>
        <begin position="171"/>
        <end position="205"/>
    </location>
</feature>
<feature type="repeat" description="PPR" evidence="3">
    <location>
        <begin position="206"/>
        <end position="240"/>
    </location>
</feature>
<evidence type="ECO:0000259" key="5">
    <source>
        <dbReference type="Pfam" id="PF17177"/>
    </source>
</evidence>
<reference evidence="6" key="1">
    <citation type="submission" date="2020-12" db="EMBL/GenBank/DDBJ databases">
        <authorList>
            <person name="Iha C."/>
        </authorList>
    </citation>
    <scope>NUCLEOTIDE SEQUENCE</scope>
</reference>
<name>A0A8S1J372_9CHLO</name>
<evidence type="ECO:0000256" key="3">
    <source>
        <dbReference type="PROSITE-ProRule" id="PRU00708"/>
    </source>
</evidence>
<evidence type="ECO:0000313" key="6">
    <source>
        <dbReference type="EMBL" id="CAD7697983.1"/>
    </source>
</evidence>
<feature type="domain" description="PROP1-like PPR" evidence="5">
    <location>
        <begin position="96"/>
        <end position="237"/>
    </location>
</feature>
<protein>
    <recommendedName>
        <fullName evidence="5">PROP1-like PPR domain-containing protein</fullName>
    </recommendedName>
</protein>
<evidence type="ECO:0000313" key="7">
    <source>
        <dbReference type="Proteomes" id="UP000708148"/>
    </source>
</evidence>
<keyword evidence="7" id="KW-1185">Reference proteome</keyword>
<dbReference type="AlphaFoldDB" id="A0A8S1J372"/>
<dbReference type="Pfam" id="PF17177">
    <property type="entry name" value="PPR_long"/>
    <property type="match status" value="1"/>
</dbReference>
<evidence type="ECO:0000256" key="1">
    <source>
        <dbReference type="ARBA" id="ARBA00007626"/>
    </source>
</evidence>
<comment type="caution">
    <text evidence="6">The sequence shown here is derived from an EMBL/GenBank/DDBJ whole genome shotgun (WGS) entry which is preliminary data.</text>
</comment>
<evidence type="ECO:0000256" key="4">
    <source>
        <dbReference type="SAM" id="MobiDB-lite"/>
    </source>
</evidence>
<dbReference type="InterPro" id="IPR033443">
    <property type="entry name" value="PROP1-like_PPR_dom"/>
</dbReference>
<dbReference type="Pfam" id="PF13812">
    <property type="entry name" value="PPR_3"/>
    <property type="match status" value="1"/>
</dbReference>
<feature type="region of interest" description="Disordered" evidence="4">
    <location>
        <begin position="1"/>
        <end position="21"/>
    </location>
</feature>
<dbReference type="EMBL" id="CAJHUC010000737">
    <property type="protein sequence ID" value="CAD7697983.1"/>
    <property type="molecule type" value="Genomic_DNA"/>
</dbReference>
<dbReference type="OrthoDB" id="424777at2759"/>
<comment type="similarity">
    <text evidence="1">Belongs to the PPR family. P subfamily.</text>
</comment>
<dbReference type="InterPro" id="IPR011990">
    <property type="entry name" value="TPR-like_helical_dom_sf"/>
</dbReference>